<reference evidence="2" key="1">
    <citation type="submission" date="2022-06" db="EMBL/GenBank/DDBJ databases">
        <title>Genome Sequence of Candolleomyces eurysporus.</title>
        <authorList>
            <person name="Buettner E."/>
        </authorList>
    </citation>
    <scope>NUCLEOTIDE SEQUENCE</scope>
    <source>
        <strain evidence="2">VTCC 930004</strain>
    </source>
</reference>
<feature type="non-terminal residue" evidence="2">
    <location>
        <position position="148"/>
    </location>
</feature>
<evidence type="ECO:0000313" key="3">
    <source>
        <dbReference type="Proteomes" id="UP001140091"/>
    </source>
</evidence>
<protein>
    <submittedName>
        <fullName evidence="2">Uncharacterized protein</fullName>
    </submittedName>
</protein>
<dbReference type="EMBL" id="JANBPK010000965">
    <property type="protein sequence ID" value="KAJ2927715.1"/>
    <property type="molecule type" value="Genomic_DNA"/>
</dbReference>
<organism evidence="2 3">
    <name type="scientific">Candolleomyces eurysporus</name>
    <dbReference type="NCBI Taxonomy" id="2828524"/>
    <lineage>
        <taxon>Eukaryota</taxon>
        <taxon>Fungi</taxon>
        <taxon>Dikarya</taxon>
        <taxon>Basidiomycota</taxon>
        <taxon>Agaricomycotina</taxon>
        <taxon>Agaricomycetes</taxon>
        <taxon>Agaricomycetidae</taxon>
        <taxon>Agaricales</taxon>
        <taxon>Agaricineae</taxon>
        <taxon>Psathyrellaceae</taxon>
        <taxon>Candolleomyces</taxon>
    </lineage>
</organism>
<name>A0A9W8JB80_9AGAR</name>
<dbReference type="Proteomes" id="UP001140091">
    <property type="component" value="Unassembled WGS sequence"/>
</dbReference>
<accession>A0A9W8JB80</accession>
<sequence length="148" mass="16385">MSLTHPGKIRPIPPKPLIQLWEPQAIAKLQRGHRTHFPFPTGSAEATVSSSGQGSDEPDSAPQAVSRFQWELQAANYLVRETERAWSNFHQAEGGKNSGEGYAKFMLAVDITNRLDAAYNSFSPTVRGIIELQLERSTSLRAPRVQSN</sequence>
<feature type="compositionally biased region" description="Polar residues" evidence="1">
    <location>
        <begin position="44"/>
        <end position="54"/>
    </location>
</feature>
<proteinExistence type="predicted"/>
<evidence type="ECO:0000313" key="2">
    <source>
        <dbReference type="EMBL" id="KAJ2927715.1"/>
    </source>
</evidence>
<gene>
    <name evidence="2" type="ORF">H1R20_g9377</name>
</gene>
<keyword evidence="3" id="KW-1185">Reference proteome</keyword>
<comment type="caution">
    <text evidence="2">The sequence shown here is derived from an EMBL/GenBank/DDBJ whole genome shotgun (WGS) entry which is preliminary data.</text>
</comment>
<feature type="region of interest" description="Disordered" evidence="1">
    <location>
        <begin position="34"/>
        <end position="64"/>
    </location>
</feature>
<dbReference type="AlphaFoldDB" id="A0A9W8JB80"/>
<evidence type="ECO:0000256" key="1">
    <source>
        <dbReference type="SAM" id="MobiDB-lite"/>
    </source>
</evidence>